<feature type="region of interest" description="Disordered" evidence="1">
    <location>
        <begin position="125"/>
        <end position="148"/>
    </location>
</feature>
<sequence length="201" mass="22409">MQRGVSRPPRRGCAAQHTRPCTIGVLCRVIQVFDYAFCVVAVKSQRVTCLVASVCGFGFVSAVLRSVQTFDFKTRGTLELAKLPCHCADATPKMACLESRLTALNFRLAKAKDVHSRGVCRQTNLDRPSRKKNARRAIRRQTADAASSEPHLIPRLMCAEHQGQAHQPQRGADGTRQTVMFQEQLYSRIRKGCLRLGVIRC</sequence>
<accession>A0AAJ0M9P7</accession>
<organism evidence="2 3">
    <name type="scientific">Lasiosphaeria hispida</name>
    <dbReference type="NCBI Taxonomy" id="260671"/>
    <lineage>
        <taxon>Eukaryota</taxon>
        <taxon>Fungi</taxon>
        <taxon>Dikarya</taxon>
        <taxon>Ascomycota</taxon>
        <taxon>Pezizomycotina</taxon>
        <taxon>Sordariomycetes</taxon>
        <taxon>Sordariomycetidae</taxon>
        <taxon>Sordariales</taxon>
        <taxon>Lasiosphaeriaceae</taxon>
        <taxon>Lasiosphaeria</taxon>
    </lineage>
</organism>
<name>A0AAJ0M9P7_9PEZI</name>
<evidence type="ECO:0000313" key="2">
    <source>
        <dbReference type="EMBL" id="KAK3344055.1"/>
    </source>
</evidence>
<feature type="compositionally biased region" description="Basic residues" evidence="1">
    <location>
        <begin position="129"/>
        <end position="139"/>
    </location>
</feature>
<gene>
    <name evidence="2" type="ORF">B0T25DRAFT_316348</name>
</gene>
<protein>
    <submittedName>
        <fullName evidence="2">Uncharacterized protein</fullName>
    </submittedName>
</protein>
<evidence type="ECO:0000313" key="3">
    <source>
        <dbReference type="Proteomes" id="UP001275084"/>
    </source>
</evidence>
<evidence type="ECO:0000256" key="1">
    <source>
        <dbReference type="SAM" id="MobiDB-lite"/>
    </source>
</evidence>
<keyword evidence="3" id="KW-1185">Reference proteome</keyword>
<reference evidence="2" key="2">
    <citation type="submission" date="2023-06" db="EMBL/GenBank/DDBJ databases">
        <authorList>
            <consortium name="Lawrence Berkeley National Laboratory"/>
            <person name="Haridas S."/>
            <person name="Hensen N."/>
            <person name="Bonometti L."/>
            <person name="Westerberg I."/>
            <person name="Brannstrom I.O."/>
            <person name="Guillou S."/>
            <person name="Cros-Aarteil S."/>
            <person name="Calhoun S."/>
            <person name="Kuo A."/>
            <person name="Mondo S."/>
            <person name="Pangilinan J."/>
            <person name="Riley R."/>
            <person name="Labutti K."/>
            <person name="Andreopoulos B."/>
            <person name="Lipzen A."/>
            <person name="Chen C."/>
            <person name="Yanf M."/>
            <person name="Daum C."/>
            <person name="Ng V."/>
            <person name="Clum A."/>
            <person name="Steindorff A."/>
            <person name="Ohm R."/>
            <person name="Martin F."/>
            <person name="Silar P."/>
            <person name="Natvig D."/>
            <person name="Lalanne C."/>
            <person name="Gautier V."/>
            <person name="Ament-Velasquez S.L."/>
            <person name="Kruys A."/>
            <person name="Hutchinson M.I."/>
            <person name="Powell A.J."/>
            <person name="Barry K."/>
            <person name="Miller A.N."/>
            <person name="Grigoriev I.V."/>
            <person name="Debuchy R."/>
            <person name="Gladieux P."/>
            <person name="Thoren M.H."/>
            <person name="Johannesson H."/>
        </authorList>
    </citation>
    <scope>NUCLEOTIDE SEQUENCE</scope>
    <source>
        <strain evidence="2">CBS 955.72</strain>
    </source>
</reference>
<dbReference type="AlphaFoldDB" id="A0AAJ0M9P7"/>
<reference evidence="2" key="1">
    <citation type="journal article" date="2023" name="Mol. Phylogenet. Evol.">
        <title>Genome-scale phylogeny and comparative genomics of the fungal order Sordariales.</title>
        <authorList>
            <person name="Hensen N."/>
            <person name="Bonometti L."/>
            <person name="Westerberg I."/>
            <person name="Brannstrom I.O."/>
            <person name="Guillou S."/>
            <person name="Cros-Aarteil S."/>
            <person name="Calhoun S."/>
            <person name="Haridas S."/>
            <person name="Kuo A."/>
            <person name="Mondo S."/>
            <person name="Pangilinan J."/>
            <person name="Riley R."/>
            <person name="LaButti K."/>
            <person name="Andreopoulos B."/>
            <person name="Lipzen A."/>
            <person name="Chen C."/>
            <person name="Yan M."/>
            <person name="Daum C."/>
            <person name="Ng V."/>
            <person name="Clum A."/>
            <person name="Steindorff A."/>
            <person name="Ohm R.A."/>
            <person name="Martin F."/>
            <person name="Silar P."/>
            <person name="Natvig D.O."/>
            <person name="Lalanne C."/>
            <person name="Gautier V."/>
            <person name="Ament-Velasquez S.L."/>
            <person name="Kruys A."/>
            <person name="Hutchinson M.I."/>
            <person name="Powell A.J."/>
            <person name="Barry K."/>
            <person name="Miller A.N."/>
            <person name="Grigoriev I.V."/>
            <person name="Debuchy R."/>
            <person name="Gladieux P."/>
            <person name="Hiltunen Thoren M."/>
            <person name="Johannesson H."/>
        </authorList>
    </citation>
    <scope>NUCLEOTIDE SEQUENCE</scope>
    <source>
        <strain evidence="2">CBS 955.72</strain>
    </source>
</reference>
<dbReference type="Proteomes" id="UP001275084">
    <property type="component" value="Unassembled WGS sequence"/>
</dbReference>
<proteinExistence type="predicted"/>
<dbReference type="EMBL" id="JAUIQD010000007">
    <property type="protein sequence ID" value="KAK3344055.1"/>
    <property type="molecule type" value="Genomic_DNA"/>
</dbReference>
<comment type="caution">
    <text evidence="2">The sequence shown here is derived from an EMBL/GenBank/DDBJ whole genome shotgun (WGS) entry which is preliminary data.</text>
</comment>